<keyword evidence="1" id="KW-1133">Transmembrane helix</keyword>
<dbReference type="AlphaFoldDB" id="A0A853GZQ5"/>
<dbReference type="EMBL" id="JACCEV010000001">
    <property type="protein sequence ID" value="NYT84525.1"/>
    <property type="molecule type" value="Genomic_DNA"/>
</dbReference>
<organism evidence="4 5">
    <name type="scientific">Pollutimonas harenae</name>
    <dbReference type="NCBI Taxonomy" id="657015"/>
    <lineage>
        <taxon>Bacteria</taxon>
        <taxon>Pseudomonadati</taxon>
        <taxon>Pseudomonadota</taxon>
        <taxon>Betaproteobacteria</taxon>
        <taxon>Burkholderiales</taxon>
        <taxon>Alcaligenaceae</taxon>
        <taxon>Pollutimonas</taxon>
    </lineage>
</organism>
<feature type="transmembrane region" description="Helical" evidence="1">
    <location>
        <begin position="607"/>
        <end position="623"/>
    </location>
</feature>
<keyword evidence="1" id="KW-0472">Membrane</keyword>
<dbReference type="InterPro" id="IPR025513">
    <property type="entry name" value="DUF4401"/>
</dbReference>
<feature type="transmembrane region" description="Helical" evidence="1">
    <location>
        <begin position="257"/>
        <end position="274"/>
    </location>
</feature>
<feature type="transmembrane region" description="Helical" evidence="1">
    <location>
        <begin position="448"/>
        <end position="466"/>
    </location>
</feature>
<evidence type="ECO:0000313" key="4">
    <source>
        <dbReference type="EMBL" id="NYT84525.1"/>
    </source>
</evidence>
<feature type="transmembrane region" description="Helical" evidence="1">
    <location>
        <begin position="661"/>
        <end position="682"/>
    </location>
</feature>
<proteinExistence type="predicted"/>
<keyword evidence="1" id="KW-0812">Transmembrane</keyword>
<feature type="domain" description="DUF2157" evidence="2">
    <location>
        <begin position="6"/>
        <end position="111"/>
    </location>
</feature>
<dbReference type="RefSeq" id="WP_167667240.1">
    <property type="nucleotide sequence ID" value="NZ_JACCEV010000001.1"/>
</dbReference>
<comment type="caution">
    <text evidence="4">The sequence shown here is derived from an EMBL/GenBank/DDBJ whole genome shotgun (WGS) entry which is preliminary data.</text>
</comment>
<dbReference type="InterPro" id="IPR025833">
    <property type="entry name" value="GDYXXLXY"/>
</dbReference>
<keyword evidence="5" id="KW-1185">Reference proteome</keyword>
<feature type="transmembrane region" description="Helical" evidence="1">
    <location>
        <begin position="334"/>
        <end position="350"/>
    </location>
</feature>
<dbReference type="Pfam" id="PF09925">
    <property type="entry name" value="DUF2157"/>
    <property type="match status" value="1"/>
</dbReference>
<feature type="transmembrane region" description="Helical" evidence="1">
    <location>
        <begin position="357"/>
        <end position="378"/>
    </location>
</feature>
<gene>
    <name evidence="4" type="ORF">H0A62_02810</name>
</gene>
<feature type="transmembrane region" description="Helical" evidence="1">
    <location>
        <begin position="473"/>
        <end position="492"/>
    </location>
</feature>
<protein>
    <submittedName>
        <fullName evidence="4">GDYXXLXY domain-containing protein</fullName>
    </submittedName>
</protein>
<name>A0A853GZQ5_9BURK</name>
<feature type="transmembrane region" description="Helical" evidence="1">
    <location>
        <begin position="64"/>
        <end position="89"/>
    </location>
</feature>
<feature type="transmembrane region" description="Helical" evidence="1">
    <location>
        <begin position="31"/>
        <end position="52"/>
    </location>
</feature>
<feature type="transmembrane region" description="Helical" evidence="1">
    <location>
        <begin position="206"/>
        <end position="224"/>
    </location>
</feature>
<evidence type="ECO:0000313" key="5">
    <source>
        <dbReference type="Proteomes" id="UP000554144"/>
    </source>
</evidence>
<feature type="transmembrane region" description="Helical" evidence="1">
    <location>
        <begin position="181"/>
        <end position="200"/>
    </location>
</feature>
<feature type="transmembrane region" description="Helical" evidence="1">
    <location>
        <begin position="512"/>
        <end position="534"/>
    </location>
</feature>
<evidence type="ECO:0000256" key="1">
    <source>
        <dbReference type="SAM" id="Phobius"/>
    </source>
</evidence>
<evidence type="ECO:0000259" key="2">
    <source>
        <dbReference type="Pfam" id="PF09925"/>
    </source>
</evidence>
<feature type="domain" description="DUF4401" evidence="3">
    <location>
        <begin position="302"/>
        <end position="623"/>
    </location>
</feature>
<sequence length="839" mass="90096">MHKSALGLAGLLLASAGVCWLAANWEHAGAWQKLAGIQLLLVLLVLLAWRTIDRPSPSAGRDFSAFGVLASLASVAVGGLLALVGQIYQTGADPWQLFLLWAVLLLPWLVWVCTVFIGVLFGLLLNLAAALYLDVFGGHFWFDIALDWMAASLLMALMNAVLLAMWECAGSRFDDAWRIGPRALATALAGWLVVAMIAGIDGPNSIGGLASIGLLACALIYGVYTAWRSDLAMACLAAATAYVLLAIFLVSRIDTELGLLLVIVALVVLAGVGLRQLARLIRDAARDPAVESAKDETPSLDPWYFSLLRIAVMGLAAILVIAFLFVTLELEYEQLWVIGLIVCGLGLLLLRAGGGSVLDELGTTLTVAGLLMTGVGLFDLDGLAAAYRAGGIVLMGLLVYCLATGAALRFLGALFVLTLAYILTWPDYIDAMPLDLLDRSPVQAYFPAYLRLWWLAVAAVLALAVARSASKKVFWLPLAWALVCLTQTAAWLTPAPTVLGLNEVGQQVPGLLVIWLACALLPVLSLAALMWRAAHVPRCLGVAAPLALAVASLGWLGAPGVSMALLWLVLGYALRQRALLVFAVLALLAYLSRFYYQMDASLLQKSLVLGLTGGWLLLSWLVLRAKVSGLQATRDPASSSQVPQASGPAASDHAFRLRSPWAVAGLWAGLLIVLVVANSGIYQREQILRHGQTAILALAPVDPRSLMQGDYMALRFAAEQETRLWLKQAPAQVARSIEEQRGGWLLLRPDANGEHHVEAVLPEFPDANAQAAGTGQDAAALLLEFRLRDRDIRIVTDAWFFPEGQAARYEQARYGEIRIGDRGVGLLTGLLDEQLRSLH</sequence>
<evidence type="ECO:0000259" key="3">
    <source>
        <dbReference type="Pfam" id="PF14351"/>
    </source>
</evidence>
<dbReference type="InterPro" id="IPR018677">
    <property type="entry name" value="DUF2157"/>
</dbReference>
<reference evidence="4 5" key="1">
    <citation type="submission" date="2020-07" db="EMBL/GenBank/DDBJ databases">
        <title>Taxonomic revisions and descriptions of new bacterial species based on genomic comparisons in the high-G+C-content subgroup of the family Alcaligenaceae.</title>
        <authorList>
            <person name="Szabo A."/>
            <person name="Felfoldi T."/>
        </authorList>
    </citation>
    <scope>NUCLEOTIDE SEQUENCE [LARGE SCALE GENOMIC DNA]</scope>
    <source>
        <strain evidence="4 5">DSM 25667</strain>
    </source>
</reference>
<feature type="transmembrane region" description="Helical" evidence="1">
    <location>
        <begin position="148"/>
        <end position="169"/>
    </location>
</feature>
<feature type="transmembrane region" description="Helical" evidence="1">
    <location>
        <begin position="95"/>
        <end position="117"/>
    </location>
</feature>
<dbReference type="Pfam" id="PF14345">
    <property type="entry name" value="GDYXXLXY"/>
    <property type="match status" value="1"/>
</dbReference>
<dbReference type="Pfam" id="PF14351">
    <property type="entry name" value="DUF4401"/>
    <property type="match status" value="1"/>
</dbReference>
<feature type="transmembrane region" description="Helical" evidence="1">
    <location>
        <begin position="307"/>
        <end position="328"/>
    </location>
</feature>
<feature type="transmembrane region" description="Helical" evidence="1">
    <location>
        <begin position="576"/>
        <end position="595"/>
    </location>
</feature>
<feature type="transmembrane region" description="Helical" evidence="1">
    <location>
        <begin position="410"/>
        <end position="428"/>
    </location>
</feature>
<feature type="transmembrane region" description="Helical" evidence="1">
    <location>
        <begin position="546"/>
        <end position="570"/>
    </location>
</feature>
<dbReference type="Proteomes" id="UP000554144">
    <property type="component" value="Unassembled WGS sequence"/>
</dbReference>
<feature type="transmembrane region" description="Helical" evidence="1">
    <location>
        <begin position="384"/>
        <end position="403"/>
    </location>
</feature>
<accession>A0A853GZQ5</accession>
<feature type="transmembrane region" description="Helical" evidence="1">
    <location>
        <begin position="231"/>
        <end position="251"/>
    </location>
</feature>